<dbReference type="eggNOG" id="COG2159">
    <property type="taxonomic scope" value="Bacteria"/>
</dbReference>
<dbReference type="GO" id="GO:0019748">
    <property type="term" value="P:secondary metabolic process"/>
    <property type="evidence" value="ECO:0007669"/>
    <property type="project" value="TreeGrafter"/>
</dbReference>
<dbReference type="InterPro" id="IPR032465">
    <property type="entry name" value="ACMSD"/>
</dbReference>
<dbReference type="GO" id="GO:0016831">
    <property type="term" value="F:carboxy-lyase activity"/>
    <property type="evidence" value="ECO:0007669"/>
    <property type="project" value="InterPro"/>
</dbReference>
<sequence>MTIDCHIHAIPEAMLAWLRSNAARAGARFEQREPGKPPILIVGGRWPFELKPVFHDLDQFLAALDAAGIERALLSPVPQLFFYEAEPALAREAARAYNEALLGWQKRAPQRLDLLATVPLNDPSAAADELAWAMERGMRGAIVGPGTADRLLTDPVFEPFWRAADERKAILFLHPLLSRDPRLARPQLPNMIGVPWETTVAAADLIFGGVLDRYPNARILLAHGGGYLPYQIGRLERAYAVWEAVRRQLAEPPLAYLRRFWYDTVLWRHETLEYLCAVVGPDRIVPGSDFPFDLSVWPPLGTREGSSTLFAE</sequence>
<evidence type="ECO:0000256" key="1">
    <source>
        <dbReference type="ARBA" id="ARBA00023239"/>
    </source>
</evidence>
<dbReference type="Proteomes" id="UP000000447">
    <property type="component" value="Chromosome"/>
</dbReference>
<dbReference type="OrthoDB" id="9777673at2"/>
<dbReference type="InterPro" id="IPR006680">
    <property type="entry name" value="Amidohydro-rel"/>
</dbReference>
<reference evidence="3 4" key="1">
    <citation type="journal article" date="2009" name="PLoS ONE">
        <title>Complete genome sequence of the aerobic CO-oxidizing thermophile Thermomicrobium roseum.</title>
        <authorList>
            <person name="Wu D."/>
            <person name="Raymond J."/>
            <person name="Wu M."/>
            <person name="Chatterji S."/>
            <person name="Ren Q."/>
            <person name="Graham J.E."/>
            <person name="Bryant D.A."/>
            <person name="Robb F."/>
            <person name="Colman A."/>
            <person name="Tallon L.J."/>
            <person name="Badger J.H."/>
            <person name="Madupu R."/>
            <person name="Ward N.L."/>
            <person name="Eisen J.A."/>
        </authorList>
    </citation>
    <scope>NUCLEOTIDE SEQUENCE [LARGE SCALE GENOMIC DNA]</scope>
    <source>
        <strain evidence="4">ATCC 27502 / DSM 5159 / P-2</strain>
    </source>
</reference>
<dbReference type="GO" id="GO:0016787">
    <property type="term" value="F:hydrolase activity"/>
    <property type="evidence" value="ECO:0007669"/>
    <property type="project" value="UniProtKB-KW"/>
</dbReference>
<dbReference type="Pfam" id="PF04909">
    <property type="entry name" value="Amidohydro_2"/>
    <property type="match status" value="1"/>
</dbReference>
<dbReference type="RefSeq" id="WP_015922351.1">
    <property type="nucleotide sequence ID" value="NC_011959.1"/>
</dbReference>
<keyword evidence="3" id="KW-0378">Hydrolase</keyword>
<keyword evidence="1" id="KW-0456">Lyase</keyword>
<dbReference type="KEGG" id="tro:trd_1402"/>
<dbReference type="AlphaFoldDB" id="B9L2K0"/>
<dbReference type="PANTHER" id="PTHR21240">
    <property type="entry name" value="2-AMINO-3-CARBOXYLMUCONATE-6-SEMIALDEHYDE DECARBOXYLASE"/>
    <property type="match status" value="1"/>
</dbReference>
<gene>
    <name evidence="3" type="ordered locus">trd_1402</name>
</gene>
<dbReference type="HOGENOM" id="CLU_039329_1_2_0"/>
<keyword evidence="4" id="KW-1185">Reference proteome</keyword>
<dbReference type="STRING" id="309801.trd_1402"/>
<dbReference type="Gene3D" id="3.20.20.140">
    <property type="entry name" value="Metal-dependent hydrolases"/>
    <property type="match status" value="1"/>
</dbReference>
<dbReference type="SUPFAM" id="SSF51556">
    <property type="entry name" value="Metallo-dependent hydrolases"/>
    <property type="match status" value="1"/>
</dbReference>
<protein>
    <submittedName>
        <fullName evidence="3">Amidohydrolase family</fullName>
    </submittedName>
</protein>
<evidence type="ECO:0000259" key="2">
    <source>
        <dbReference type="Pfam" id="PF04909"/>
    </source>
</evidence>
<evidence type="ECO:0000313" key="3">
    <source>
        <dbReference type="EMBL" id="ACM05321.1"/>
    </source>
</evidence>
<dbReference type="PANTHER" id="PTHR21240:SF28">
    <property type="entry name" value="ISO-OROTATE DECARBOXYLASE (EUROFUNG)"/>
    <property type="match status" value="1"/>
</dbReference>
<proteinExistence type="predicted"/>
<accession>B9L2K0</accession>
<dbReference type="GO" id="GO:0005829">
    <property type="term" value="C:cytosol"/>
    <property type="evidence" value="ECO:0007669"/>
    <property type="project" value="TreeGrafter"/>
</dbReference>
<feature type="domain" description="Amidohydrolase-related" evidence="2">
    <location>
        <begin position="3"/>
        <end position="298"/>
    </location>
</feature>
<dbReference type="InterPro" id="IPR032466">
    <property type="entry name" value="Metal_Hydrolase"/>
</dbReference>
<name>B9L2K0_THERP</name>
<dbReference type="EMBL" id="CP001275">
    <property type="protein sequence ID" value="ACM05321.1"/>
    <property type="molecule type" value="Genomic_DNA"/>
</dbReference>
<evidence type="ECO:0000313" key="4">
    <source>
        <dbReference type="Proteomes" id="UP000000447"/>
    </source>
</evidence>
<organism evidence="3 4">
    <name type="scientific">Thermomicrobium roseum (strain ATCC 27502 / DSM 5159 / P-2)</name>
    <dbReference type="NCBI Taxonomy" id="309801"/>
    <lineage>
        <taxon>Bacteria</taxon>
        <taxon>Pseudomonadati</taxon>
        <taxon>Thermomicrobiota</taxon>
        <taxon>Thermomicrobia</taxon>
        <taxon>Thermomicrobiales</taxon>
        <taxon>Thermomicrobiaceae</taxon>
        <taxon>Thermomicrobium</taxon>
    </lineage>
</organism>